<dbReference type="InterPro" id="IPR004117">
    <property type="entry name" value="7tm6_olfct_rcpt"/>
</dbReference>
<dbReference type="GO" id="GO:0005886">
    <property type="term" value="C:plasma membrane"/>
    <property type="evidence" value="ECO:0007669"/>
    <property type="project" value="UniProtKB-SubCell"/>
</dbReference>
<evidence type="ECO:0000256" key="6">
    <source>
        <dbReference type="ARBA" id="ARBA00022989"/>
    </source>
</evidence>
<evidence type="ECO:0000256" key="4">
    <source>
        <dbReference type="ARBA" id="ARBA00022692"/>
    </source>
</evidence>
<evidence type="ECO:0000256" key="5">
    <source>
        <dbReference type="ARBA" id="ARBA00022725"/>
    </source>
</evidence>
<comment type="caution">
    <text evidence="10">Lacks conserved residue(s) required for the propagation of feature annotation.</text>
</comment>
<keyword evidence="7 10" id="KW-0472">Membrane</keyword>
<name>A0A0K8TU90_EPIPO</name>
<proteinExistence type="inferred from homology"/>
<keyword evidence="3 10" id="KW-0716">Sensory transduction</keyword>
<evidence type="ECO:0000256" key="10">
    <source>
        <dbReference type="RuleBase" id="RU351113"/>
    </source>
</evidence>
<accession>A0A0K8TU90</accession>
<feature type="transmembrane region" description="Helical" evidence="10">
    <location>
        <begin position="135"/>
        <end position="157"/>
    </location>
</feature>
<comment type="subcellular location">
    <subcellularLocation>
        <location evidence="1 10">Cell membrane</location>
        <topology evidence="1 10">Multi-pass membrane protein</topology>
    </subcellularLocation>
</comment>
<feature type="transmembrane region" description="Helical" evidence="10">
    <location>
        <begin position="45"/>
        <end position="62"/>
    </location>
</feature>
<evidence type="ECO:0000256" key="7">
    <source>
        <dbReference type="ARBA" id="ARBA00023136"/>
    </source>
</evidence>
<keyword evidence="5 10" id="KW-0552">Olfaction</keyword>
<feature type="transmembrane region" description="Helical" evidence="10">
    <location>
        <begin position="293"/>
        <end position="311"/>
    </location>
</feature>
<protein>
    <recommendedName>
        <fullName evidence="10">Odorant receptor</fullName>
    </recommendedName>
</protein>
<dbReference type="PANTHER" id="PTHR21137:SF35">
    <property type="entry name" value="ODORANT RECEPTOR 19A-RELATED"/>
    <property type="match status" value="1"/>
</dbReference>
<evidence type="ECO:0000256" key="2">
    <source>
        <dbReference type="ARBA" id="ARBA00022475"/>
    </source>
</evidence>
<dbReference type="AlphaFoldDB" id="A0A0K8TU90"/>
<comment type="similarity">
    <text evidence="10">Belongs to the insect chemoreceptor superfamily. Heteromeric odorant receptor channel (TC 1.A.69) family.</text>
</comment>
<dbReference type="GO" id="GO:0005549">
    <property type="term" value="F:odorant binding"/>
    <property type="evidence" value="ECO:0007669"/>
    <property type="project" value="InterPro"/>
</dbReference>
<reference evidence="11" key="1">
    <citation type="journal article" date="2015" name="PLoS ONE">
        <title>The Peripheral Olfactory Repertoire of the Lightbrown Apple Moth, Epiphyas postvittana.</title>
        <authorList>
            <person name="Corcoran J.A."/>
            <person name="Jordan M.D."/>
            <person name="Thrimawithana A.H."/>
            <person name="Crowhurst R.N."/>
            <person name="Newcomb R.D."/>
        </authorList>
    </citation>
    <scope>NUCLEOTIDE SEQUENCE</scope>
</reference>
<evidence type="ECO:0000256" key="9">
    <source>
        <dbReference type="ARBA" id="ARBA00023224"/>
    </source>
</evidence>
<dbReference type="GO" id="GO:0004984">
    <property type="term" value="F:olfactory receptor activity"/>
    <property type="evidence" value="ECO:0007669"/>
    <property type="project" value="InterPro"/>
</dbReference>
<evidence type="ECO:0000256" key="8">
    <source>
        <dbReference type="ARBA" id="ARBA00023170"/>
    </source>
</evidence>
<sequence length="420" mass="48780">MDEGHLTNVYDLTYVKMVRFTLNCIGAWPNKDLGNSGRSAKILSIYNYCLLITCSMAMVFEFKYLKKNTGVQDFTVLGHTYITLFMGLLFVQRLTMPMQRGYCNVMKEFFTKFHLIHSKTRSKYADKMNTRVQKLCFIFSIMSHFQLYSGVFFYNLIPVYKNYSSGMFSEIRPVNGTFEQSIFYDLIIDQYTDTYWYLIVSIFNVFLSFTVVCSYCCFDLLICLNVFHIWGHLNILKDNINNFRKPEKPATVESPAWFTEEESKLVHQELCAMIEYHKMITEFMAQKSSAYSVFLYLYFIFHQVSGCVLLLEVSQMDAEALGKYGLLTFSQFEQLILMSIVFELISTKGETIIDDVYALPWECMDSKNRKTVAFFLMNVQKPMAIKAGDMVPVGVQTMFAIIKASCSYFVMLTAFAQEED</sequence>
<keyword evidence="2" id="KW-1003">Cell membrane</keyword>
<feature type="transmembrane region" description="Helical" evidence="10">
    <location>
        <begin position="74"/>
        <end position="91"/>
    </location>
</feature>
<evidence type="ECO:0000256" key="1">
    <source>
        <dbReference type="ARBA" id="ARBA00004651"/>
    </source>
</evidence>
<evidence type="ECO:0000313" key="11">
    <source>
        <dbReference type="EMBL" id="JAI18059.1"/>
    </source>
</evidence>
<keyword evidence="8 10" id="KW-0675">Receptor</keyword>
<keyword evidence="6 10" id="KW-1133">Transmembrane helix</keyword>
<dbReference type="EMBL" id="GCVX01000171">
    <property type="protein sequence ID" value="JAI18059.1"/>
    <property type="molecule type" value="Transcribed_RNA"/>
</dbReference>
<dbReference type="PANTHER" id="PTHR21137">
    <property type="entry name" value="ODORANT RECEPTOR"/>
    <property type="match status" value="1"/>
</dbReference>
<dbReference type="Pfam" id="PF02949">
    <property type="entry name" value="7tm_6"/>
    <property type="match status" value="1"/>
</dbReference>
<organism evidence="11">
    <name type="scientific">Epiphyas postvittana</name>
    <name type="common">Light brown apple moth</name>
    <dbReference type="NCBI Taxonomy" id="65032"/>
    <lineage>
        <taxon>Eukaryota</taxon>
        <taxon>Metazoa</taxon>
        <taxon>Ecdysozoa</taxon>
        <taxon>Arthropoda</taxon>
        <taxon>Hexapoda</taxon>
        <taxon>Insecta</taxon>
        <taxon>Pterygota</taxon>
        <taxon>Neoptera</taxon>
        <taxon>Endopterygota</taxon>
        <taxon>Lepidoptera</taxon>
        <taxon>Glossata</taxon>
        <taxon>Ditrysia</taxon>
        <taxon>Tortricoidea</taxon>
        <taxon>Tortricidae</taxon>
        <taxon>Tortricinae</taxon>
        <taxon>Epiphyas</taxon>
    </lineage>
</organism>
<dbReference type="GO" id="GO:0007165">
    <property type="term" value="P:signal transduction"/>
    <property type="evidence" value="ECO:0007669"/>
    <property type="project" value="UniProtKB-KW"/>
</dbReference>
<evidence type="ECO:0000256" key="3">
    <source>
        <dbReference type="ARBA" id="ARBA00022606"/>
    </source>
</evidence>
<keyword evidence="9 10" id="KW-0807">Transducer</keyword>
<keyword evidence="4 10" id="KW-0812">Transmembrane</keyword>
<feature type="transmembrane region" description="Helical" evidence="10">
    <location>
        <begin position="195"/>
        <end position="227"/>
    </location>
</feature>